<keyword evidence="3" id="KW-1185">Reference proteome</keyword>
<gene>
    <name evidence="2" type="ORF">PV666_47140</name>
</gene>
<organism evidence="2 3">
    <name type="scientific">Streptomyces acidiscabies</name>
    <dbReference type="NCBI Taxonomy" id="42234"/>
    <lineage>
        <taxon>Bacteria</taxon>
        <taxon>Bacillati</taxon>
        <taxon>Actinomycetota</taxon>
        <taxon>Actinomycetes</taxon>
        <taxon>Kitasatosporales</taxon>
        <taxon>Streptomycetaceae</taxon>
        <taxon>Streptomyces</taxon>
    </lineage>
</organism>
<feature type="compositionally biased region" description="Polar residues" evidence="1">
    <location>
        <begin position="1"/>
        <end position="49"/>
    </location>
</feature>
<proteinExistence type="predicted"/>
<evidence type="ECO:0000313" key="2">
    <source>
        <dbReference type="EMBL" id="MDX3025392.1"/>
    </source>
</evidence>
<evidence type="ECO:0000313" key="3">
    <source>
        <dbReference type="Proteomes" id="UP001272987"/>
    </source>
</evidence>
<comment type="caution">
    <text evidence="2">The sequence shown here is derived from an EMBL/GenBank/DDBJ whole genome shotgun (WGS) entry which is preliminary data.</text>
</comment>
<sequence length="91" mass="9276">MTTHNTPQGAQQAGTQPESATNTPKDPTAEGSSQPDTTTATNQPTNEGRSGTKDFAGKAVLAAIAGAFSGLVRAIGEAVRKSWDQDGGFDV</sequence>
<dbReference type="Proteomes" id="UP001272987">
    <property type="component" value="Unassembled WGS sequence"/>
</dbReference>
<dbReference type="RefSeq" id="WP_319167533.1">
    <property type="nucleotide sequence ID" value="NZ_CP122370.1"/>
</dbReference>
<accession>A0ABU4MCZ4</accession>
<dbReference type="EMBL" id="JARAWP010000046">
    <property type="protein sequence ID" value="MDX3025392.1"/>
    <property type="molecule type" value="Genomic_DNA"/>
</dbReference>
<feature type="region of interest" description="Disordered" evidence="1">
    <location>
        <begin position="1"/>
        <end position="53"/>
    </location>
</feature>
<name>A0ABU4MCZ4_9ACTN</name>
<evidence type="ECO:0000256" key="1">
    <source>
        <dbReference type="SAM" id="MobiDB-lite"/>
    </source>
</evidence>
<protein>
    <submittedName>
        <fullName evidence="2">Uncharacterized protein</fullName>
    </submittedName>
</protein>
<reference evidence="2 3" key="1">
    <citation type="journal article" date="2023" name="Microb. Genom.">
        <title>Mesoterricola silvestris gen. nov., sp. nov., Mesoterricola sediminis sp. nov., Geothrix oryzae sp. nov., Geothrix edaphica sp. nov., Geothrix rubra sp. nov., and Geothrix limicola sp. nov., six novel members of Acidobacteriota isolated from soils.</title>
        <authorList>
            <person name="Weisberg A.J."/>
            <person name="Pearce E."/>
            <person name="Kramer C.G."/>
            <person name="Chang J.H."/>
            <person name="Clarke C.R."/>
        </authorList>
    </citation>
    <scope>NUCLEOTIDE SEQUENCE [LARGE SCALE GENOMIC DNA]</scope>
    <source>
        <strain evidence="2 3">NB05-1H</strain>
    </source>
</reference>